<accession>E6PX01</accession>
<evidence type="ECO:0000259" key="4">
    <source>
        <dbReference type="Pfam" id="PF00171"/>
    </source>
</evidence>
<keyword evidence="2 5" id="KW-0560">Oxidoreductase</keyword>
<evidence type="ECO:0000256" key="1">
    <source>
        <dbReference type="ARBA" id="ARBA00013048"/>
    </source>
</evidence>
<dbReference type="CDD" id="cd07085">
    <property type="entry name" value="ALDH_F6_MMSDH"/>
    <property type="match status" value="1"/>
</dbReference>
<name>E6PX01_9ZZZZ</name>
<dbReference type="GO" id="GO:0004491">
    <property type="term" value="F:methylmalonate-semialdehyde dehydrogenase (acylating, NAD) activity"/>
    <property type="evidence" value="ECO:0007669"/>
    <property type="project" value="UniProtKB-EC"/>
</dbReference>
<reference evidence="5" key="1">
    <citation type="submission" date="2009-10" db="EMBL/GenBank/DDBJ databases">
        <title>Diversity of trophic interactions inside an arsenic-rich microbial ecosystem.</title>
        <authorList>
            <person name="Bertin P.N."/>
            <person name="Heinrich-Salmeron A."/>
            <person name="Pelletier E."/>
            <person name="Goulhen-Chollet F."/>
            <person name="Arsene-Ploetze F."/>
            <person name="Gallien S."/>
            <person name="Calteau A."/>
            <person name="Vallenet D."/>
            <person name="Casiot C."/>
            <person name="Chane-Woon-Ming B."/>
            <person name="Giloteaux L."/>
            <person name="Barakat M."/>
            <person name="Bonnefoy V."/>
            <person name="Bruneel O."/>
            <person name="Chandler M."/>
            <person name="Cleiss J."/>
            <person name="Duran R."/>
            <person name="Elbaz-Poulichet F."/>
            <person name="Fonknechten N."/>
            <person name="Lauga B."/>
            <person name="Mornico D."/>
            <person name="Ortet P."/>
            <person name="Schaeffer C."/>
            <person name="Siguier P."/>
            <person name="Alexander Thil Smith A."/>
            <person name="Van Dorsselaer A."/>
            <person name="Weissenbach J."/>
            <person name="Medigue C."/>
            <person name="Le Paslier D."/>
        </authorList>
    </citation>
    <scope>NUCLEOTIDE SEQUENCE</scope>
</reference>
<dbReference type="PANTHER" id="PTHR43866">
    <property type="entry name" value="MALONATE-SEMIALDEHYDE DEHYDROGENASE"/>
    <property type="match status" value="1"/>
</dbReference>
<dbReference type="InterPro" id="IPR016162">
    <property type="entry name" value="Ald_DH_N"/>
</dbReference>
<dbReference type="PROSITE" id="PS00070">
    <property type="entry name" value="ALDEHYDE_DEHYDR_CYS"/>
    <property type="match status" value="1"/>
</dbReference>
<dbReference type="InterPro" id="IPR015590">
    <property type="entry name" value="Aldehyde_DH_dom"/>
</dbReference>
<dbReference type="GO" id="GO:0006574">
    <property type="term" value="P:L-valine catabolic process"/>
    <property type="evidence" value="ECO:0007669"/>
    <property type="project" value="TreeGrafter"/>
</dbReference>
<dbReference type="AlphaFoldDB" id="E6PX01"/>
<dbReference type="FunFam" id="3.40.605.10:FF:000003">
    <property type="entry name" value="Methylmalonate-semialdehyde dehydrogenase [acylating]"/>
    <property type="match status" value="1"/>
</dbReference>
<organism evidence="5">
    <name type="scientific">mine drainage metagenome</name>
    <dbReference type="NCBI Taxonomy" id="410659"/>
    <lineage>
        <taxon>unclassified sequences</taxon>
        <taxon>metagenomes</taxon>
        <taxon>ecological metagenomes</taxon>
    </lineage>
</organism>
<dbReference type="InterPro" id="IPR016163">
    <property type="entry name" value="Ald_DH_C"/>
</dbReference>
<comment type="caution">
    <text evidence="5">The sequence shown here is derived from an EMBL/GenBank/DDBJ whole genome shotgun (WGS) entry which is preliminary data.</text>
</comment>
<keyword evidence="3" id="KW-0520">NAD</keyword>
<proteinExistence type="predicted"/>
<dbReference type="SUPFAM" id="SSF53720">
    <property type="entry name" value="ALDH-like"/>
    <property type="match status" value="1"/>
</dbReference>
<dbReference type="EMBL" id="CABN01000015">
    <property type="protein sequence ID" value="CBH99460.1"/>
    <property type="molecule type" value="Genomic_DNA"/>
</dbReference>
<dbReference type="EC" id="1.2.1.27" evidence="1"/>
<dbReference type="GO" id="GO:0006210">
    <property type="term" value="P:thymine catabolic process"/>
    <property type="evidence" value="ECO:0007669"/>
    <property type="project" value="TreeGrafter"/>
</dbReference>
<protein>
    <recommendedName>
        <fullName evidence="1">methylmalonate-semialdehyde dehydrogenase (CoA acylating)</fullName>
        <ecNumber evidence="1">1.2.1.27</ecNumber>
    </recommendedName>
</protein>
<dbReference type="InterPro" id="IPR016161">
    <property type="entry name" value="Ald_DH/histidinol_DH"/>
</dbReference>
<gene>
    <name evidence="5" type="primary">mmsA</name>
    <name evidence="5" type="ORF">CARN3_0381</name>
</gene>
<dbReference type="Pfam" id="PF00171">
    <property type="entry name" value="Aldedh"/>
    <property type="match status" value="1"/>
</dbReference>
<evidence type="ECO:0000256" key="3">
    <source>
        <dbReference type="ARBA" id="ARBA00023027"/>
    </source>
</evidence>
<sequence>MRSLRAAVGYYWPESERDGGGELSEAMAAVLDYVGGRWRAAATEGGFALTNPATGERLGTSGAGGAVEIGEAVESAQRAFPAWRATPVGDRIQFLFKLKALLEEHIDELARLVTIENGKTLAEAKGEIRRGIENVEVACGMPVLMQGYSLEDIAPGIDEIMVRQPLGVVGIITPFNFPLMIPLWFLPYAIAAGNTVVLKPSDRVPFAVARLVELMTETGLPAGVVNLAQGGKAAVDALLDHPDVRAISFVGSTPVAQYVYARGSAVGKRMQCQGGAKNHVVVLPDAEQETTTKIIADSAFGCAGQRCLAVSVTVAVGEAQQWFKERIADAAQCLKVGNGLDESVQMGPVITTASSERIAALVEAGKRDGARVITGSAVGAVSSGGSSSGTFVAPTVLDGLPASSALMETEIFGPVLSVVYADSVEEAVAMIDRSAYGNASSIFTSSGSAARKFRNSVSTGNVGVNIGVPAPMAYFPFSGWKGSFFGVMHAQGRDAVEFFTDKKVIVERWPKEWSRKF</sequence>
<dbReference type="InterPro" id="IPR010061">
    <property type="entry name" value="MeMal-semiAld_DH"/>
</dbReference>
<dbReference type="NCBIfam" id="TIGR01722">
    <property type="entry name" value="MMSDH"/>
    <property type="match status" value="1"/>
</dbReference>
<evidence type="ECO:0000256" key="2">
    <source>
        <dbReference type="ARBA" id="ARBA00023002"/>
    </source>
</evidence>
<dbReference type="FunFam" id="3.40.309.10:FF:000002">
    <property type="entry name" value="Methylmalonate-semialdehyde dehydrogenase (Acylating)"/>
    <property type="match status" value="1"/>
</dbReference>
<dbReference type="InterPro" id="IPR016160">
    <property type="entry name" value="Ald_DH_CS_CYS"/>
</dbReference>
<dbReference type="Gene3D" id="3.40.309.10">
    <property type="entry name" value="Aldehyde Dehydrogenase, Chain A, domain 2"/>
    <property type="match status" value="1"/>
</dbReference>
<feature type="domain" description="Aldehyde dehydrogenase" evidence="4">
    <location>
        <begin position="38"/>
        <end position="504"/>
    </location>
</feature>
<evidence type="ECO:0000313" key="5">
    <source>
        <dbReference type="EMBL" id="CBH99460.1"/>
    </source>
</evidence>
<dbReference type="PANTHER" id="PTHR43866:SF4">
    <property type="entry name" value="MALONATE-SEMIALDEHYDE DEHYDROGENASE"/>
    <property type="match status" value="1"/>
</dbReference>
<dbReference type="Gene3D" id="3.40.605.10">
    <property type="entry name" value="Aldehyde Dehydrogenase, Chain A, domain 1"/>
    <property type="match status" value="1"/>
</dbReference>